<feature type="compositionally biased region" description="Pro residues" evidence="1">
    <location>
        <begin position="178"/>
        <end position="187"/>
    </location>
</feature>
<evidence type="ECO:0000256" key="1">
    <source>
        <dbReference type="SAM" id="MobiDB-lite"/>
    </source>
</evidence>
<comment type="caution">
    <text evidence="2">The sequence shown here is derived from an EMBL/GenBank/DDBJ whole genome shotgun (WGS) entry which is preliminary data.</text>
</comment>
<name>A0AAV7BSA6_ENGPU</name>
<evidence type="ECO:0000313" key="3">
    <source>
        <dbReference type="Proteomes" id="UP000824782"/>
    </source>
</evidence>
<accession>A0AAV7BSA6</accession>
<feature type="compositionally biased region" description="Pro residues" evidence="1">
    <location>
        <begin position="273"/>
        <end position="283"/>
    </location>
</feature>
<proteinExistence type="predicted"/>
<keyword evidence="3" id="KW-1185">Reference proteome</keyword>
<feature type="compositionally biased region" description="Low complexity" evidence="1">
    <location>
        <begin position="260"/>
        <end position="272"/>
    </location>
</feature>
<feature type="compositionally biased region" description="Low complexity" evidence="1">
    <location>
        <begin position="229"/>
        <end position="247"/>
    </location>
</feature>
<feature type="compositionally biased region" description="Polar residues" evidence="1">
    <location>
        <begin position="81"/>
        <end position="92"/>
    </location>
</feature>
<organism evidence="2 3">
    <name type="scientific">Engystomops pustulosus</name>
    <name type="common">Tungara frog</name>
    <name type="synonym">Physalaemus pustulosus</name>
    <dbReference type="NCBI Taxonomy" id="76066"/>
    <lineage>
        <taxon>Eukaryota</taxon>
        <taxon>Metazoa</taxon>
        <taxon>Chordata</taxon>
        <taxon>Craniata</taxon>
        <taxon>Vertebrata</taxon>
        <taxon>Euteleostomi</taxon>
        <taxon>Amphibia</taxon>
        <taxon>Batrachia</taxon>
        <taxon>Anura</taxon>
        <taxon>Neobatrachia</taxon>
        <taxon>Hyloidea</taxon>
        <taxon>Leptodactylidae</taxon>
        <taxon>Leiuperinae</taxon>
        <taxon>Engystomops</taxon>
    </lineage>
</organism>
<reference evidence="2" key="1">
    <citation type="thesis" date="2020" institute="ProQuest LLC" country="789 East Eisenhower Parkway, Ann Arbor, MI, USA">
        <title>Comparative Genomics and Chromosome Evolution.</title>
        <authorList>
            <person name="Mudd A.B."/>
        </authorList>
    </citation>
    <scope>NUCLEOTIDE SEQUENCE</scope>
    <source>
        <strain evidence="2">237g6f4</strain>
        <tissue evidence="2">Blood</tissue>
    </source>
</reference>
<feature type="compositionally biased region" description="Polar residues" evidence="1">
    <location>
        <begin position="37"/>
        <end position="51"/>
    </location>
</feature>
<feature type="compositionally biased region" description="Low complexity" evidence="1">
    <location>
        <begin position="165"/>
        <end position="177"/>
    </location>
</feature>
<feature type="region of interest" description="Disordered" evidence="1">
    <location>
        <begin position="36"/>
        <end position="68"/>
    </location>
</feature>
<sequence length="320" mass="34563">MRLSSASPPPLTFLPPFPHPPSILLRFLPLQLAPSLYTPSPSSRRQAQATRPSRRCRLLQPPPPPPHTEWAYISYTPRPTAETNSPFLTSPQLHARQTHPVTPLRNRPLLTPAEQAFRPHTRSVPTKTTSLRPHGEQRPPHQPLHGDQLAGPSRSRMPPPPPPGGTRSSGRRPLYSLPYPPPPPPPRRTSLALLSLPPPRTNDFLPHHQTPHPHAEKLTMPSSPRGNTQQAASSLPPSPSEQASASLHPSFRLPPPPPARRGTAPPLLGLPPSSGPPSTPPSTHPSTATQTLPGTITCDPPPSSPFQTSKPTDPPTPIPA</sequence>
<dbReference type="EMBL" id="WNYA01000004">
    <property type="protein sequence ID" value="KAG8575448.1"/>
    <property type="molecule type" value="Genomic_DNA"/>
</dbReference>
<dbReference type="AlphaFoldDB" id="A0AAV7BSA6"/>
<gene>
    <name evidence="2" type="ORF">GDO81_009561</name>
</gene>
<dbReference type="Proteomes" id="UP000824782">
    <property type="component" value="Unassembled WGS sequence"/>
</dbReference>
<evidence type="ECO:0000313" key="2">
    <source>
        <dbReference type="EMBL" id="KAG8575448.1"/>
    </source>
</evidence>
<feature type="region of interest" description="Disordered" evidence="1">
    <location>
        <begin position="81"/>
        <end position="320"/>
    </location>
</feature>
<protein>
    <submittedName>
        <fullName evidence="2">Uncharacterized protein</fullName>
    </submittedName>
</protein>